<protein>
    <submittedName>
        <fullName evidence="2">Uncharacterized protein</fullName>
    </submittedName>
</protein>
<feature type="region of interest" description="Disordered" evidence="1">
    <location>
        <begin position="94"/>
        <end position="142"/>
    </location>
</feature>
<feature type="compositionally biased region" description="Low complexity" evidence="1">
    <location>
        <begin position="127"/>
        <end position="142"/>
    </location>
</feature>
<feature type="region of interest" description="Disordered" evidence="1">
    <location>
        <begin position="45"/>
        <end position="77"/>
    </location>
</feature>
<evidence type="ECO:0000256" key="1">
    <source>
        <dbReference type="SAM" id="MobiDB-lite"/>
    </source>
</evidence>
<reference evidence="2 3" key="1">
    <citation type="submission" date="2024-02" db="EMBL/GenBank/DDBJ databases">
        <authorList>
            <person name="Vignale AGUSTIN F."/>
            <person name="Sosa J E."/>
            <person name="Modenutti C."/>
        </authorList>
    </citation>
    <scope>NUCLEOTIDE SEQUENCE [LARGE SCALE GENOMIC DNA]</scope>
</reference>
<proteinExistence type="predicted"/>
<comment type="caution">
    <text evidence="2">The sequence shown here is derived from an EMBL/GenBank/DDBJ whole genome shotgun (WGS) entry which is preliminary data.</text>
</comment>
<sequence length="142" mass="16086">MDPKICTKKEEVTSMLVEHGKATKHSMTLTRSPLRLQFEEEEEEEEMFQSKKGEMVKIKKQERKRERESREGRRAAEKNLKLCIGPFLKYAVGPGQAPRCSKPRERSLLQHTPAAKQSMQAMSTPDAASKVEAAATAKNGER</sequence>
<accession>A0ABC8RS21</accession>
<evidence type="ECO:0000313" key="3">
    <source>
        <dbReference type="Proteomes" id="UP001642360"/>
    </source>
</evidence>
<evidence type="ECO:0000313" key="2">
    <source>
        <dbReference type="EMBL" id="CAK9147779.1"/>
    </source>
</evidence>
<keyword evidence="3" id="KW-1185">Reference proteome</keyword>
<gene>
    <name evidence="2" type="ORF">ILEXP_LOCUS15720</name>
</gene>
<dbReference type="AlphaFoldDB" id="A0ABC8RS21"/>
<dbReference type="Proteomes" id="UP001642360">
    <property type="component" value="Unassembled WGS sequence"/>
</dbReference>
<organism evidence="2 3">
    <name type="scientific">Ilex paraguariensis</name>
    <name type="common">yerba mate</name>
    <dbReference type="NCBI Taxonomy" id="185542"/>
    <lineage>
        <taxon>Eukaryota</taxon>
        <taxon>Viridiplantae</taxon>
        <taxon>Streptophyta</taxon>
        <taxon>Embryophyta</taxon>
        <taxon>Tracheophyta</taxon>
        <taxon>Spermatophyta</taxon>
        <taxon>Magnoliopsida</taxon>
        <taxon>eudicotyledons</taxon>
        <taxon>Gunneridae</taxon>
        <taxon>Pentapetalae</taxon>
        <taxon>asterids</taxon>
        <taxon>campanulids</taxon>
        <taxon>Aquifoliales</taxon>
        <taxon>Aquifoliaceae</taxon>
        <taxon>Ilex</taxon>
    </lineage>
</organism>
<feature type="compositionally biased region" description="Basic and acidic residues" evidence="1">
    <location>
        <begin position="48"/>
        <end position="77"/>
    </location>
</feature>
<dbReference type="EMBL" id="CAUOFW020001724">
    <property type="protein sequence ID" value="CAK9147779.1"/>
    <property type="molecule type" value="Genomic_DNA"/>
</dbReference>
<name>A0ABC8RS21_9AQUA</name>